<feature type="domain" description="Peptidase M20 dimerisation" evidence="2">
    <location>
        <begin position="62"/>
        <end position="157"/>
    </location>
</feature>
<feature type="compositionally biased region" description="Basic and acidic residues" evidence="1">
    <location>
        <begin position="284"/>
        <end position="294"/>
    </location>
</feature>
<dbReference type="SUPFAM" id="SSF55031">
    <property type="entry name" value="Bacterial exopeptidase dimerisation domain"/>
    <property type="match status" value="1"/>
</dbReference>
<accession>A0A2P6TDR5</accession>
<dbReference type="GO" id="GO:0009850">
    <property type="term" value="P:auxin metabolic process"/>
    <property type="evidence" value="ECO:0007669"/>
    <property type="project" value="TreeGrafter"/>
</dbReference>
<feature type="compositionally biased region" description="Polar residues" evidence="1">
    <location>
        <begin position="245"/>
        <end position="260"/>
    </location>
</feature>
<sequence>MEGQLRGTVRLLFQPAEEGWGGAKVMIEEGALDGVSAVFGLHVLPFIPTGVVQLRAGPTFAGSDRFNVTIHGVGGHAAAPHTTKDPVLAASMAVVALQPLLSRETDPLQGGVVTVSRFNTGPGASNIIPQSVNLVGTIRAFDPATFVHLRQRVADVFSGTATLYGCDASIEWSPVPYPPLVTSQRATELAMTAAAKVVGPGNAQELPQPFMFAEDFAFLAGRVPAAFAMLGIRNETVGSVHGLHSPQSRTSEVRSQQQDHLSMAEPQAKQEKEPVHLLETSESAELHRKQRGDPEPTSPGKSGLGRHIDVGGVGDFGPVDTERMQQKDERNIEHRVP</sequence>
<dbReference type="Pfam" id="PF01546">
    <property type="entry name" value="Peptidase_M20"/>
    <property type="match status" value="1"/>
</dbReference>
<dbReference type="InterPro" id="IPR036264">
    <property type="entry name" value="Bact_exopeptidase_dim_dom"/>
</dbReference>
<dbReference type="AlphaFoldDB" id="A0A2P6TDR5"/>
<dbReference type="STRING" id="3076.A0A2P6TDR5"/>
<dbReference type="PANTHER" id="PTHR11014">
    <property type="entry name" value="PEPTIDASE M20 FAMILY MEMBER"/>
    <property type="match status" value="1"/>
</dbReference>
<dbReference type="NCBIfam" id="TIGR01891">
    <property type="entry name" value="amidohydrolases"/>
    <property type="match status" value="1"/>
</dbReference>
<dbReference type="InterPro" id="IPR002933">
    <property type="entry name" value="Peptidase_M20"/>
</dbReference>
<name>A0A2P6TDR5_CHLSO</name>
<gene>
    <name evidence="3" type="ORF">C2E21_8688</name>
</gene>
<feature type="compositionally biased region" description="Basic and acidic residues" evidence="1">
    <location>
        <begin position="320"/>
        <end position="337"/>
    </location>
</feature>
<dbReference type="GO" id="GO:0010179">
    <property type="term" value="F:IAA-Ala conjugate hydrolase activity"/>
    <property type="evidence" value="ECO:0007669"/>
    <property type="project" value="TreeGrafter"/>
</dbReference>
<comment type="caution">
    <text evidence="3">The sequence shown here is derived from an EMBL/GenBank/DDBJ whole genome shotgun (WGS) entry which is preliminary data.</text>
</comment>
<evidence type="ECO:0000313" key="4">
    <source>
        <dbReference type="Proteomes" id="UP000239899"/>
    </source>
</evidence>
<dbReference type="Gene3D" id="3.40.630.10">
    <property type="entry name" value="Zn peptidases"/>
    <property type="match status" value="2"/>
</dbReference>
<evidence type="ECO:0000313" key="3">
    <source>
        <dbReference type="EMBL" id="PRW20779.1"/>
    </source>
</evidence>
<organism evidence="3 4">
    <name type="scientific">Chlorella sorokiniana</name>
    <name type="common">Freshwater green alga</name>
    <dbReference type="NCBI Taxonomy" id="3076"/>
    <lineage>
        <taxon>Eukaryota</taxon>
        <taxon>Viridiplantae</taxon>
        <taxon>Chlorophyta</taxon>
        <taxon>core chlorophytes</taxon>
        <taxon>Trebouxiophyceae</taxon>
        <taxon>Chlorellales</taxon>
        <taxon>Chlorellaceae</taxon>
        <taxon>Chlorella clade</taxon>
        <taxon>Chlorella</taxon>
    </lineage>
</organism>
<dbReference type="OrthoDB" id="6119954at2759"/>
<dbReference type="InterPro" id="IPR011650">
    <property type="entry name" value="Peptidase_M20_dimer"/>
</dbReference>
<dbReference type="InterPro" id="IPR017439">
    <property type="entry name" value="Amidohydrolase"/>
</dbReference>
<dbReference type="Pfam" id="PF07687">
    <property type="entry name" value="M20_dimer"/>
    <property type="match status" value="1"/>
</dbReference>
<evidence type="ECO:0000256" key="1">
    <source>
        <dbReference type="SAM" id="MobiDB-lite"/>
    </source>
</evidence>
<dbReference type="SUPFAM" id="SSF53187">
    <property type="entry name" value="Zn-dependent exopeptidases"/>
    <property type="match status" value="1"/>
</dbReference>
<dbReference type="GO" id="GO:0005783">
    <property type="term" value="C:endoplasmic reticulum"/>
    <property type="evidence" value="ECO:0007669"/>
    <property type="project" value="TreeGrafter"/>
</dbReference>
<evidence type="ECO:0000259" key="2">
    <source>
        <dbReference type="Pfam" id="PF07687"/>
    </source>
</evidence>
<keyword evidence="4" id="KW-1185">Reference proteome</keyword>
<proteinExistence type="predicted"/>
<protein>
    <submittedName>
        <fullName evidence="3">IAA-amino acid hydrolase ILR1-like 3</fullName>
    </submittedName>
</protein>
<feature type="region of interest" description="Disordered" evidence="1">
    <location>
        <begin position="241"/>
        <end position="337"/>
    </location>
</feature>
<dbReference type="Proteomes" id="UP000239899">
    <property type="component" value="Unassembled WGS sequence"/>
</dbReference>
<dbReference type="PANTHER" id="PTHR11014:SF63">
    <property type="entry name" value="METALLOPEPTIDASE, PUTATIVE (AFU_ORTHOLOGUE AFUA_6G09600)-RELATED"/>
    <property type="match status" value="1"/>
</dbReference>
<dbReference type="EMBL" id="LHPG02000021">
    <property type="protein sequence ID" value="PRW20779.1"/>
    <property type="molecule type" value="Genomic_DNA"/>
</dbReference>
<reference evidence="3 4" key="1">
    <citation type="journal article" date="2018" name="Plant J.">
        <title>Genome sequences of Chlorella sorokiniana UTEX 1602 and Micractinium conductrix SAG 241.80: implications to maltose excretion by a green alga.</title>
        <authorList>
            <person name="Arriola M.B."/>
            <person name="Velmurugan N."/>
            <person name="Zhang Y."/>
            <person name="Plunkett M.H."/>
            <person name="Hondzo H."/>
            <person name="Barney B.M."/>
        </authorList>
    </citation>
    <scope>NUCLEOTIDE SEQUENCE [LARGE SCALE GENOMIC DNA]</scope>
    <source>
        <strain evidence="4">UTEX 1602</strain>
    </source>
</reference>